<reference evidence="10" key="1">
    <citation type="submission" date="2025-08" db="UniProtKB">
        <authorList>
            <consortium name="RefSeq"/>
        </authorList>
    </citation>
    <scope>IDENTIFICATION</scope>
    <source>
        <tissue evidence="10">Whole insect</tissue>
    </source>
</reference>
<dbReference type="AlphaFoldDB" id="A0A6P7H2C4"/>
<dbReference type="GO" id="GO:0045596">
    <property type="term" value="P:negative regulation of cell differentiation"/>
    <property type="evidence" value="ECO:0007669"/>
    <property type="project" value="UniProtKB-ARBA"/>
</dbReference>
<dbReference type="Gene3D" id="3.30.160.60">
    <property type="entry name" value="Classic Zinc Finger"/>
    <property type="match status" value="3"/>
</dbReference>
<dbReference type="InterPro" id="IPR013087">
    <property type="entry name" value="Znf_C2H2_type"/>
</dbReference>
<dbReference type="InParanoid" id="A0A6P7H2C4"/>
<dbReference type="RefSeq" id="XP_028152617.1">
    <property type="nucleotide sequence ID" value="XM_028296816.1"/>
</dbReference>
<dbReference type="PROSITE" id="PS50157">
    <property type="entry name" value="ZINC_FINGER_C2H2_2"/>
    <property type="match status" value="3"/>
</dbReference>
<protein>
    <submittedName>
        <fullName evidence="10">Zinc finger protein 470-like</fullName>
    </submittedName>
</protein>
<evidence type="ECO:0000256" key="5">
    <source>
        <dbReference type="ARBA" id="ARBA00022833"/>
    </source>
</evidence>
<name>A0A6P7H2C4_DIAVI</name>
<dbReference type="GO" id="GO:0010468">
    <property type="term" value="P:regulation of gene expression"/>
    <property type="evidence" value="ECO:0007669"/>
    <property type="project" value="TreeGrafter"/>
</dbReference>
<evidence type="ECO:0000256" key="3">
    <source>
        <dbReference type="ARBA" id="ARBA00022737"/>
    </source>
</evidence>
<keyword evidence="3" id="KW-0677">Repeat</keyword>
<comment type="subcellular location">
    <subcellularLocation>
        <location evidence="1">Nucleus</location>
    </subcellularLocation>
</comment>
<organism evidence="10">
    <name type="scientific">Diabrotica virgifera virgifera</name>
    <name type="common">western corn rootworm</name>
    <dbReference type="NCBI Taxonomy" id="50390"/>
    <lineage>
        <taxon>Eukaryota</taxon>
        <taxon>Metazoa</taxon>
        <taxon>Ecdysozoa</taxon>
        <taxon>Arthropoda</taxon>
        <taxon>Hexapoda</taxon>
        <taxon>Insecta</taxon>
        <taxon>Pterygota</taxon>
        <taxon>Neoptera</taxon>
        <taxon>Endopterygota</taxon>
        <taxon>Coleoptera</taxon>
        <taxon>Polyphaga</taxon>
        <taxon>Cucujiformia</taxon>
        <taxon>Chrysomeloidea</taxon>
        <taxon>Chrysomelidae</taxon>
        <taxon>Galerucinae</taxon>
        <taxon>Diabroticina</taxon>
        <taxon>Diabroticites</taxon>
        <taxon>Diabrotica</taxon>
    </lineage>
</organism>
<feature type="domain" description="C2H2-type" evidence="9">
    <location>
        <begin position="57"/>
        <end position="84"/>
    </location>
</feature>
<evidence type="ECO:0000259" key="9">
    <source>
        <dbReference type="PROSITE" id="PS50157"/>
    </source>
</evidence>
<gene>
    <name evidence="10" type="primary">LOC114346013</name>
</gene>
<feature type="non-terminal residue" evidence="10">
    <location>
        <position position="148"/>
    </location>
</feature>
<proteinExistence type="predicted"/>
<dbReference type="SMART" id="SM00355">
    <property type="entry name" value="ZnF_C2H2"/>
    <property type="match status" value="3"/>
</dbReference>
<evidence type="ECO:0000256" key="2">
    <source>
        <dbReference type="ARBA" id="ARBA00022723"/>
    </source>
</evidence>
<keyword evidence="4 8" id="KW-0863">Zinc-finger</keyword>
<dbReference type="InterPro" id="IPR050331">
    <property type="entry name" value="Zinc_finger"/>
</dbReference>
<evidence type="ECO:0000256" key="4">
    <source>
        <dbReference type="ARBA" id="ARBA00022771"/>
    </source>
</evidence>
<evidence type="ECO:0000256" key="6">
    <source>
        <dbReference type="ARBA" id="ARBA00023125"/>
    </source>
</evidence>
<dbReference type="GO" id="GO:1990837">
    <property type="term" value="F:sequence-specific double-stranded DNA binding"/>
    <property type="evidence" value="ECO:0007669"/>
    <property type="project" value="UniProtKB-ARBA"/>
</dbReference>
<dbReference type="InterPro" id="IPR036236">
    <property type="entry name" value="Znf_C2H2_sf"/>
</dbReference>
<dbReference type="FunFam" id="3.30.160.60:FF:000912">
    <property type="entry name" value="Zinc finger protein 660"/>
    <property type="match status" value="1"/>
</dbReference>
<dbReference type="PANTHER" id="PTHR16515:SF49">
    <property type="entry name" value="GASTRULA ZINC FINGER PROTEIN XLCGF49.1-LIKE-RELATED"/>
    <property type="match status" value="1"/>
</dbReference>
<dbReference type="PROSITE" id="PS00028">
    <property type="entry name" value="ZINC_FINGER_C2H2_1"/>
    <property type="match status" value="3"/>
</dbReference>
<evidence type="ECO:0000256" key="1">
    <source>
        <dbReference type="ARBA" id="ARBA00004123"/>
    </source>
</evidence>
<evidence type="ECO:0000256" key="7">
    <source>
        <dbReference type="ARBA" id="ARBA00023242"/>
    </source>
</evidence>
<keyword evidence="6" id="KW-0238">DNA-binding</keyword>
<evidence type="ECO:0000313" key="10">
    <source>
        <dbReference type="RefSeq" id="XP_028152617.1"/>
    </source>
</evidence>
<keyword evidence="7" id="KW-0539">Nucleus</keyword>
<dbReference type="PANTHER" id="PTHR16515">
    <property type="entry name" value="PR DOMAIN ZINC FINGER PROTEIN"/>
    <property type="match status" value="1"/>
</dbReference>
<evidence type="ECO:0000256" key="8">
    <source>
        <dbReference type="PROSITE-ProRule" id="PRU00042"/>
    </source>
</evidence>
<keyword evidence="2" id="KW-0479">Metal-binding</keyword>
<accession>A0A6P7H2C4</accession>
<feature type="domain" description="C2H2-type" evidence="9">
    <location>
        <begin position="119"/>
        <end position="146"/>
    </location>
</feature>
<dbReference type="SUPFAM" id="SSF57667">
    <property type="entry name" value="beta-beta-alpha zinc fingers"/>
    <property type="match status" value="2"/>
</dbReference>
<sequence>MNVGIFLTEIKVENTETEVKDFSNKIHDSLDDTEKEKCSHNCTLTSNITVHTKEKTYNCEVCLKPFSQLPSLQRHMRIHTGEKPVTFHLPFTCNFCSKEFSQQGNLTTHLMVHTEEKPYNCEVCLKAFSRLSNMQRHMRIHTGEKPYQ</sequence>
<feature type="domain" description="C2H2-type" evidence="9">
    <location>
        <begin position="91"/>
        <end position="118"/>
    </location>
</feature>
<dbReference type="GO" id="GO:0005634">
    <property type="term" value="C:nucleus"/>
    <property type="evidence" value="ECO:0007669"/>
    <property type="project" value="UniProtKB-SubCell"/>
</dbReference>
<dbReference type="FunFam" id="3.30.160.60:FF:000303">
    <property type="entry name" value="Zinc finger protein 41"/>
    <property type="match status" value="1"/>
</dbReference>
<dbReference type="FunFam" id="3.30.160.60:FF:001498">
    <property type="entry name" value="Zinc finger protein 404"/>
    <property type="match status" value="1"/>
</dbReference>
<keyword evidence="5" id="KW-0862">Zinc</keyword>
<dbReference type="GO" id="GO:0008270">
    <property type="term" value="F:zinc ion binding"/>
    <property type="evidence" value="ECO:0007669"/>
    <property type="project" value="UniProtKB-KW"/>
</dbReference>
<dbReference type="Pfam" id="PF00096">
    <property type="entry name" value="zf-C2H2"/>
    <property type="match status" value="3"/>
</dbReference>